<organism evidence="1 2">
    <name type="scientific">Polymorphobacter multimanifer</name>
    <dbReference type="NCBI Taxonomy" id="1070431"/>
    <lineage>
        <taxon>Bacteria</taxon>
        <taxon>Pseudomonadati</taxon>
        <taxon>Pseudomonadota</taxon>
        <taxon>Alphaproteobacteria</taxon>
        <taxon>Sphingomonadales</taxon>
        <taxon>Sphingosinicellaceae</taxon>
        <taxon>Polymorphobacter</taxon>
    </lineage>
</organism>
<keyword evidence="2" id="KW-1185">Reference proteome</keyword>
<name>A0A841LF98_9SPHN</name>
<dbReference type="Proteomes" id="UP000538147">
    <property type="component" value="Unassembled WGS sequence"/>
</dbReference>
<gene>
    <name evidence="1" type="ORF">FHS79_001817</name>
</gene>
<evidence type="ECO:0000313" key="1">
    <source>
        <dbReference type="EMBL" id="MBB6227648.1"/>
    </source>
</evidence>
<dbReference type="EMBL" id="JACIIV010000011">
    <property type="protein sequence ID" value="MBB6227648.1"/>
    <property type="molecule type" value="Genomic_DNA"/>
</dbReference>
<reference evidence="1 2" key="1">
    <citation type="submission" date="2020-08" db="EMBL/GenBank/DDBJ databases">
        <title>Genomic Encyclopedia of Type Strains, Phase IV (KMG-IV): sequencing the most valuable type-strain genomes for metagenomic binning, comparative biology and taxonomic classification.</title>
        <authorList>
            <person name="Goeker M."/>
        </authorList>
    </citation>
    <scope>NUCLEOTIDE SEQUENCE [LARGE SCALE GENOMIC DNA]</scope>
    <source>
        <strain evidence="1 2">DSM 102189</strain>
    </source>
</reference>
<accession>A0A841LF98</accession>
<evidence type="ECO:0008006" key="3">
    <source>
        <dbReference type="Google" id="ProtNLM"/>
    </source>
</evidence>
<protein>
    <recommendedName>
        <fullName evidence="3">DUF3108 domain-containing protein</fullName>
    </recommendedName>
</protein>
<evidence type="ECO:0000313" key="2">
    <source>
        <dbReference type="Proteomes" id="UP000538147"/>
    </source>
</evidence>
<proteinExistence type="predicted"/>
<comment type="caution">
    <text evidence="1">The sequence shown here is derived from an EMBL/GenBank/DDBJ whole genome shotgun (WGS) entry which is preliminary data.</text>
</comment>
<sequence length="243" mass="26945">MTGIMPHPRITGAIRYTSKKPELLDQERGRENFAFTRHASGAVTLQAHCEIEEPRPTVMRDILYSIDAEGRPMDCQIRLSLDDEYLGSGWVRFDHATGMAECESHGPTIGRLRQAMPIPDGLDGFGTHPIVGDGYLTRCMDLSKGPHRRLIKVLLPSPDHRGATPPMLALVTITLEYVGEAERTVPAGTFACRHFRFVDEGAMGGNQHPPYDMWVTADADSIFVCGGVGGYMQTWYELVSLTR</sequence>
<dbReference type="RefSeq" id="WP_243452779.1">
    <property type="nucleotide sequence ID" value="NZ_BMOX01000020.1"/>
</dbReference>
<dbReference type="AlphaFoldDB" id="A0A841LF98"/>